<evidence type="ECO:0000313" key="2">
    <source>
        <dbReference type="Proteomes" id="UP001279410"/>
    </source>
</evidence>
<proteinExistence type="predicted"/>
<sequence length="135" mass="15480">MKVVDTIFTDSRLLRETLRIVEEVNQNEKNLMEGFTDVGYPTAPAVVDFLRGDTDIKNLLQSCGGHYVVLNINDKQQIPELLDAVEKIRPSKESCSYTTETFARAQIEKIIQQDKHLTTLQSELKDLKTKKQRQL</sequence>
<dbReference type="Gene3D" id="3.40.50.300">
    <property type="entry name" value="P-loop containing nucleotide triphosphate hydrolases"/>
    <property type="match status" value="1"/>
</dbReference>
<protein>
    <submittedName>
        <fullName evidence="1">Uncharacterized protein</fullName>
    </submittedName>
</protein>
<keyword evidence="2" id="KW-1185">Reference proteome</keyword>
<name>A0AAD3NI39_LATJO</name>
<reference evidence="1" key="1">
    <citation type="submission" date="2022-08" db="EMBL/GenBank/DDBJ databases">
        <title>Genome sequencing of akame (Lates japonicus).</title>
        <authorList>
            <person name="Hashiguchi Y."/>
            <person name="Takahashi H."/>
        </authorList>
    </citation>
    <scope>NUCLEOTIDE SEQUENCE</scope>
    <source>
        <strain evidence="1">Kochi</strain>
    </source>
</reference>
<dbReference type="EMBL" id="BRZM01001323">
    <property type="protein sequence ID" value="GLD72953.1"/>
    <property type="molecule type" value="Genomic_DNA"/>
</dbReference>
<organism evidence="1 2">
    <name type="scientific">Lates japonicus</name>
    <name type="common">Japanese lates</name>
    <dbReference type="NCBI Taxonomy" id="270547"/>
    <lineage>
        <taxon>Eukaryota</taxon>
        <taxon>Metazoa</taxon>
        <taxon>Chordata</taxon>
        <taxon>Craniata</taxon>
        <taxon>Vertebrata</taxon>
        <taxon>Euteleostomi</taxon>
        <taxon>Actinopterygii</taxon>
        <taxon>Neopterygii</taxon>
        <taxon>Teleostei</taxon>
        <taxon>Neoteleostei</taxon>
        <taxon>Acanthomorphata</taxon>
        <taxon>Carangaria</taxon>
        <taxon>Carangaria incertae sedis</taxon>
        <taxon>Centropomidae</taxon>
        <taxon>Lates</taxon>
    </lineage>
</organism>
<comment type="caution">
    <text evidence="1">The sequence shown here is derived from an EMBL/GenBank/DDBJ whole genome shotgun (WGS) entry which is preliminary data.</text>
</comment>
<dbReference type="Proteomes" id="UP001279410">
    <property type="component" value="Unassembled WGS sequence"/>
</dbReference>
<gene>
    <name evidence="1" type="ORF">AKAME5_002427800</name>
</gene>
<evidence type="ECO:0000313" key="1">
    <source>
        <dbReference type="EMBL" id="GLD72953.1"/>
    </source>
</evidence>
<dbReference type="AlphaFoldDB" id="A0AAD3NI39"/>
<dbReference type="InterPro" id="IPR027417">
    <property type="entry name" value="P-loop_NTPase"/>
</dbReference>
<accession>A0AAD3NI39</accession>